<evidence type="ECO:0000313" key="2">
    <source>
        <dbReference type="EMBL" id="OCJ33469.1"/>
    </source>
</evidence>
<feature type="region of interest" description="Disordered" evidence="1">
    <location>
        <begin position="64"/>
        <end position="87"/>
    </location>
</feature>
<evidence type="ECO:0000256" key="1">
    <source>
        <dbReference type="SAM" id="MobiDB-lite"/>
    </source>
</evidence>
<protein>
    <submittedName>
        <fullName evidence="2">Uncharacterized protein</fullName>
    </submittedName>
</protein>
<sequence length="87" mass="9643">MADDAADVLFDLMHNSEKDAVRLAAVQLIISPFVSKAARKIEVSHEHSVSDLLRSVNDQLAGHKSAMIDVTPVDEEDDDDNTDDDWH</sequence>
<evidence type="ECO:0000313" key="3">
    <source>
        <dbReference type="Proteomes" id="UP000093451"/>
    </source>
</evidence>
<proteinExistence type="predicted"/>
<dbReference type="Proteomes" id="UP000093451">
    <property type="component" value="Unassembled WGS sequence"/>
</dbReference>
<reference evidence="2 3" key="1">
    <citation type="journal article" date="2016" name="PeerJ">
        <title>Gall-ID: tools for genotyping gall-causing phytopathogenic bacteria.</title>
        <authorList>
            <person name="Davis E.W.II."/>
            <person name="Weisberg A.J."/>
            <person name="Tabima J.F."/>
            <person name="Grunwald N.J."/>
            <person name="Chang J.H."/>
        </authorList>
    </citation>
    <scope>NUCLEOTIDE SEQUENCE [LARGE SCALE GENOMIC DNA]</scope>
    <source>
        <strain evidence="2 3">N2/73</strain>
    </source>
</reference>
<name>A0AB36ED55_AGRTU</name>
<organism evidence="2 3">
    <name type="scientific">Agrobacterium tumefaciens</name>
    <dbReference type="NCBI Taxonomy" id="358"/>
    <lineage>
        <taxon>Bacteria</taxon>
        <taxon>Pseudomonadati</taxon>
        <taxon>Pseudomonadota</taxon>
        <taxon>Alphaproteobacteria</taxon>
        <taxon>Hyphomicrobiales</taxon>
        <taxon>Rhizobiaceae</taxon>
        <taxon>Rhizobium/Agrobacterium group</taxon>
        <taxon>Agrobacterium</taxon>
        <taxon>Agrobacterium tumefaciens complex</taxon>
    </lineage>
</organism>
<gene>
    <name evidence="2" type="ORF">A6U91_18740</name>
</gene>
<comment type="caution">
    <text evidence="2">The sequence shown here is derived from an EMBL/GenBank/DDBJ whole genome shotgun (WGS) entry which is preliminary data.</text>
</comment>
<feature type="compositionally biased region" description="Acidic residues" evidence="1">
    <location>
        <begin position="72"/>
        <end position="87"/>
    </location>
</feature>
<dbReference type="EMBL" id="LXKT01000027">
    <property type="protein sequence ID" value="OCJ33469.1"/>
    <property type="molecule type" value="Genomic_DNA"/>
</dbReference>
<dbReference type="AlphaFoldDB" id="A0AB36ED55"/>
<accession>A0AB36ED55</accession>